<evidence type="ECO:0000313" key="2">
    <source>
        <dbReference type="EMBL" id="GAA3698440.1"/>
    </source>
</evidence>
<accession>A0ABP7D177</accession>
<keyword evidence="3" id="KW-1185">Reference proteome</keyword>
<feature type="compositionally biased region" description="Basic and acidic residues" evidence="1">
    <location>
        <begin position="164"/>
        <end position="175"/>
    </location>
</feature>
<sequence length="215" mass="23460">MGSEGRPPIADAPPLRLPIIPSAQLMTLRGLRVAYASSGHLAYLTVTNAFAALRLPPMSDRDKDVEILVLRRQTAVLRRQLGADIRARFGPEDRAFLTALSTSLPREVLRRLRLRVDFPELLPKVFDRTELSADFAHVSGRFPDGGLRDQLVRTGRVGGVRRRPGADREAQRARADPGSAARPLNRKVRPKSVPGSEAPAPAVVVHQAVEHVAAG</sequence>
<dbReference type="Proteomes" id="UP001500902">
    <property type="component" value="Unassembled WGS sequence"/>
</dbReference>
<protein>
    <submittedName>
        <fullName evidence="2">Uncharacterized protein</fullName>
    </submittedName>
</protein>
<organism evidence="2 3">
    <name type="scientific">Nonomuraea antimicrobica</name>
    <dbReference type="NCBI Taxonomy" id="561173"/>
    <lineage>
        <taxon>Bacteria</taxon>
        <taxon>Bacillati</taxon>
        <taxon>Actinomycetota</taxon>
        <taxon>Actinomycetes</taxon>
        <taxon>Streptosporangiales</taxon>
        <taxon>Streptosporangiaceae</taxon>
        <taxon>Nonomuraea</taxon>
    </lineage>
</organism>
<name>A0ABP7D177_9ACTN</name>
<dbReference type="EMBL" id="BAAAZP010000152">
    <property type="protein sequence ID" value="GAA3698440.1"/>
    <property type="molecule type" value="Genomic_DNA"/>
</dbReference>
<evidence type="ECO:0000256" key="1">
    <source>
        <dbReference type="SAM" id="MobiDB-lite"/>
    </source>
</evidence>
<comment type="caution">
    <text evidence="2">The sequence shown here is derived from an EMBL/GenBank/DDBJ whole genome shotgun (WGS) entry which is preliminary data.</text>
</comment>
<reference evidence="3" key="1">
    <citation type="journal article" date="2019" name="Int. J. Syst. Evol. Microbiol.">
        <title>The Global Catalogue of Microorganisms (GCM) 10K type strain sequencing project: providing services to taxonomists for standard genome sequencing and annotation.</title>
        <authorList>
            <consortium name="The Broad Institute Genomics Platform"/>
            <consortium name="The Broad Institute Genome Sequencing Center for Infectious Disease"/>
            <person name="Wu L."/>
            <person name="Ma J."/>
        </authorList>
    </citation>
    <scope>NUCLEOTIDE SEQUENCE [LARGE SCALE GENOMIC DNA]</scope>
    <source>
        <strain evidence="3">JCM 16904</strain>
    </source>
</reference>
<proteinExistence type="predicted"/>
<gene>
    <name evidence="2" type="ORF">GCM10022224_075530</name>
</gene>
<evidence type="ECO:0000313" key="3">
    <source>
        <dbReference type="Proteomes" id="UP001500902"/>
    </source>
</evidence>
<feature type="region of interest" description="Disordered" evidence="1">
    <location>
        <begin position="158"/>
        <end position="202"/>
    </location>
</feature>